<dbReference type="PROSITE" id="PS00211">
    <property type="entry name" value="ABC_TRANSPORTER_1"/>
    <property type="match status" value="1"/>
</dbReference>
<protein>
    <submittedName>
        <fullName evidence="4">ABC transporter ATP-binding protein</fullName>
    </submittedName>
</protein>
<gene>
    <name evidence="4" type="ORF">G3480_10470</name>
</gene>
<dbReference type="GO" id="GO:0005524">
    <property type="term" value="F:ATP binding"/>
    <property type="evidence" value="ECO:0007669"/>
    <property type="project" value="UniProtKB-KW"/>
</dbReference>
<dbReference type="SUPFAM" id="SSF52540">
    <property type="entry name" value="P-loop containing nucleoside triphosphate hydrolases"/>
    <property type="match status" value="1"/>
</dbReference>
<evidence type="ECO:0000313" key="4">
    <source>
        <dbReference type="EMBL" id="NEX20728.1"/>
    </source>
</evidence>
<dbReference type="InterPro" id="IPR003439">
    <property type="entry name" value="ABC_transporter-like_ATP-bd"/>
</dbReference>
<dbReference type="RefSeq" id="WP_164653837.1">
    <property type="nucleotide sequence ID" value="NZ_JAAIJR010000035.1"/>
</dbReference>
<proteinExistence type="predicted"/>
<dbReference type="SMART" id="SM00382">
    <property type="entry name" value="AAA"/>
    <property type="match status" value="1"/>
</dbReference>
<reference evidence="4 5" key="2">
    <citation type="submission" date="2020-02" db="EMBL/GenBank/DDBJ databases">
        <title>Genome sequences of Thiorhodococcus mannitoliphagus and Thiorhodococcus minor, purple sulfur photosynthetic bacteria in the gammaproteobacterial family, Chromatiaceae.</title>
        <authorList>
            <person name="Aviles F.A."/>
            <person name="Meyer T.E."/>
            <person name="Kyndt J.A."/>
        </authorList>
    </citation>
    <scope>NUCLEOTIDE SEQUENCE [LARGE SCALE GENOMIC DNA]</scope>
    <source>
        <strain evidence="4 5">DSM 18266</strain>
    </source>
</reference>
<dbReference type="Gene3D" id="3.40.50.300">
    <property type="entry name" value="P-loop containing nucleotide triphosphate hydrolases"/>
    <property type="match status" value="1"/>
</dbReference>
<name>A0A6P1DRP5_9GAMM</name>
<keyword evidence="1" id="KW-0547">Nucleotide-binding</keyword>
<feature type="domain" description="ABC transporter" evidence="3">
    <location>
        <begin position="19"/>
        <end position="251"/>
    </location>
</feature>
<dbReference type="AlphaFoldDB" id="A0A6P1DRP5"/>
<dbReference type="InterPro" id="IPR017871">
    <property type="entry name" value="ABC_transporter-like_CS"/>
</dbReference>
<accession>A0A6P1DRP5</accession>
<dbReference type="InterPro" id="IPR003593">
    <property type="entry name" value="AAA+_ATPase"/>
</dbReference>
<sequence length="262" mass="29509">MGSTACMKVSQAYIADPAIEAEALSRHYKGQPEPAVDRFSLTIAKGEFYGLLGPNGAGKTTIMSMLAGLQPPDSGAVRIHGMRYGRHTRLIQSKIGFVPQELALYQRLTGMENIWYFARLLGLRGKEIKSRIEQSLEFCQLQDRARQPVATYSGGMKRRLNLAIGLLNDPWILFLDEPTVGVDTQSRHLIHQQLRRLQQTGTTILYTTHYLEEAQELCSRVGILDQGRILKEGAPELLLQRSEYQNLEEIFLELTGNALRDH</sequence>
<keyword evidence="2 4" id="KW-0067">ATP-binding</keyword>
<dbReference type="PROSITE" id="PS50893">
    <property type="entry name" value="ABC_TRANSPORTER_2"/>
    <property type="match status" value="1"/>
</dbReference>
<dbReference type="Proteomes" id="UP000471640">
    <property type="component" value="Unassembled WGS sequence"/>
</dbReference>
<evidence type="ECO:0000313" key="5">
    <source>
        <dbReference type="Proteomes" id="UP000471640"/>
    </source>
</evidence>
<reference evidence="5" key="1">
    <citation type="journal article" date="2020" name="Microbiol. Resour. Announc.">
        <title>Draft Genome Sequences of Thiorhodococcus mannitoliphagus and Thiorhodococcus minor, Purple Sulfur Photosynthetic Bacteria in the Gammaproteobacterial Family Chromatiaceae.</title>
        <authorList>
            <person name="Aviles F.A."/>
            <person name="Meyer T.E."/>
            <person name="Kyndt J.A."/>
        </authorList>
    </citation>
    <scope>NUCLEOTIDE SEQUENCE [LARGE SCALE GENOMIC DNA]</scope>
    <source>
        <strain evidence="5">DSM 18266</strain>
    </source>
</reference>
<dbReference type="EMBL" id="JAAIJR010000035">
    <property type="protein sequence ID" value="NEX20728.1"/>
    <property type="molecule type" value="Genomic_DNA"/>
</dbReference>
<comment type="caution">
    <text evidence="4">The sequence shown here is derived from an EMBL/GenBank/DDBJ whole genome shotgun (WGS) entry which is preliminary data.</text>
</comment>
<dbReference type="PANTHER" id="PTHR43582:SF2">
    <property type="entry name" value="LINEARMYCIN RESISTANCE ATP-BINDING PROTEIN LNRL"/>
    <property type="match status" value="1"/>
</dbReference>
<evidence type="ECO:0000259" key="3">
    <source>
        <dbReference type="PROSITE" id="PS50893"/>
    </source>
</evidence>
<dbReference type="InterPro" id="IPR027417">
    <property type="entry name" value="P-loop_NTPase"/>
</dbReference>
<organism evidence="4 5">
    <name type="scientific">Thiorhodococcus mannitoliphagus</name>
    <dbReference type="NCBI Taxonomy" id="329406"/>
    <lineage>
        <taxon>Bacteria</taxon>
        <taxon>Pseudomonadati</taxon>
        <taxon>Pseudomonadota</taxon>
        <taxon>Gammaproteobacteria</taxon>
        <taxon>Chromatiales</taxon>
        <taxon>Chromatiaceae</taxon>
        <taxon>Thiorhodococcus</taxon>
    </lineage>
</organism>
<evidence type="ECO:0000256" key="2">
    <source>
        <dbReference type="ARBA" id="ARBA00022840"/>
    </source>
</evidence>
<keyword evidence="5" id="KW-1185">Reference proteome</keyword>
<dbReference type="PANTHER" id="PTHR43582">
    <property type="entry name" value="LINEARMYCIN RESISTANCE ATP-BINDING PROTEIN LNRL"/>
    <property type="match status" value="1"/>
</dbReference>
<dbReference type="Pfam" id="PF00005">
    <property type="entry name" value="ABC_tran"/>
    <property type="match status" value="1"/>
</dbReference>
<dbReference type="GO" id="GO:0016887">
    <property type="term" value="F:ATP hydrolysis activity"/>
    <property type="evidence" value="ECO:0007669"/>
    <property type="project" value="InterPro"/>
</dbReference>
<evidence type="ECO:0000256" key="1">
    <source>
        <dbReference type="ARBA" id="ARBA00022741"/>
    </source>
</evidence>